<dbReference type="Proteomes" id="UP001603857">
    <property type="component" value="Unassembled WGS sequence"/>
</dbReference>
<dbReference type="InterPro" id="IPR016140">
    <property type="entry name" value="Bifunc_inhib/LTP/seed_store"/>
</dbReference>
<reference evidence="5 6" key="1">
    <citation type="submission" date="2024-08" db="EMBL/GenBank/DDBJ databases">
        <title>Insights into the chromosomal genome structure of Flemingia macrophylla.</title>
        <authorList>
            <person name="Ding Y."/>
            <person name="Zhao Y."/>
            <person name="Bi W."/>
            <person name="Wu M."/>
            <person name="Zhao G."/>
            <person name="Gong Y."/>
            <person name="Li W."/>
            <person name="Zhang P."/>
        </authorList>
    </citation>
    <scope>NUCLEOTIDE SEQUENCE [LARGE SCALE GENOMIC DNA]</scope>
    <source>
        <strain evidence="5">DYQJB</strain>
        <tissue evidence="5">Leaf</tissue>
    </source>
</reference>
<dbReference type="Gene3D" id="1.10.110.10">
    <property type="entry name" value="Plant lipid-transfer and hydrophobic proteins"/>
    <property type="match status" value="1"/>
</dbReference>
<evidence type="ECO:0000313" key="6">
    <source>
        <dbReference type="Proteomes" id="UP001603857"/>
    </source>
</evidence>
<dbReference type="InterPro" id="IPR036312">
    <property type="entry name" value="Bifun_inhib/LTP/seed_sf"/>
</dbReference>
<evidence type="ECO:0000256" key="3">
    <source>
        <dbReference type="SAM" id="SignalP"/>
    </source>
</evidence>
<sequence>MGEKQVLALVMFVMAYTLAVTTLTTSQIPSTCNGDEPLLTFCGPYLVNKQPNPSSDCCKGATTVFNRAMSDKSGQGIRDLCNCLRGAGPSLGFTQQKLINLPSICGIKTSFSMPLCVLGPNVFLSR</sequence>
<dbReference type="PANTHER" id="PTHR33076">
    <property type="entry name" value="NON-SPECIFIC LIPID-TRANSFER PROTEIN 2-RELATED"/>
    <property type="match status" value="1"/>
</dbReference>
<feature type="chain" id="PRO_5044840312" description="Bifunctional inhibitor/plant lipid transfer protein/seed storage helical domain-containing protein" evidence="3">
    <location>
        <begin position="20"/>
        <end position="126"/>
    </location>
</feature>
<keyword evidence="6" id="KW-1185">Reference proteome</keyword>
<evidence type="ECO:0000259" key="4">
    <source>
        <dbReference type="Pfam" id="PF00234"/>
    </source>
</evidence>
<proteinExistence type="inferred from homology"/>
<organism evidence="5 6">
    <name type="scientific">Flemingia macrophylla</name>
    <dbReference type="NCBI Taxonomy" id="520843"/>
    <lineage>
        <taxon>Eukaryota</taxon>
        <taxon>Viridiplantae</taxon>
        <taxon>Streptophyta</taxon>
        <taxon>Embryophyta</taxon>
        <taxon>Tracheophyta</taxon>
        <taxon>Spermatophyta</taxon>
        <taxon>Magnoliopsida</taxon>
        <taxon>eudicotyledons</taxon>
        <taxon>Gunneridae</taxon>
        <taxon>Pentapetalae</taxon>
        <taxon>rosids</taxon>
        <taxon>fabids</taxon>
        <taxon>Fabales</taxon>
        <taxon>Fabaceae</taxon>
        <taxon>Papilionoideae</taxon>
        <taxon>50 kb inversion clade</taxon>
        <taxon>NPAAA clade</taxon>
        <taxon>indigoferoid/millettioid clade</taxon>
        <taxon>Phaseoleae</taxon>
        <taxon>Flemingia</taxon>
    </lineage>
</organism>
<comment type="caution">
    <text evidence="5">The sequence shown here is derived from an EMBL/GenBank/DDBJ whole genome shotgun (WGS) entry which is preliminary data.</text>
</comment>
<dbReference type="AlphaFoldDB" id="A0ABD1LFR0"/>
<dbReference type="Pfam" id="PF00234">
    <property type="entry name" value="Tryp_alpha_amyl"/>
    <property type="match status" value="1"/>
</dbReference>
<accession>A0ABD1LFR0</accession>
<evidence type="ECO:0000313" key="5">
    <source>
        <dbReference type="EMBL" id="KAL2322361.1"/>
    </source>
</evidence>
<name>A0ABD1LFR0_9FABA</name>
<feature type="signal peptide" evidence="3">
    <location>
        <begin position="1"/>
        <end position="19"/>
    </location>
</feature>
<gene>
    <name evidence="5" type="ORF">Fmac_026740</name>
</gene>
<dbReference type="EMBL" id="JBGMDY010000009">
    <property type="protein sequence ID" value="KAL2322361.1"/>
    <property type="molecule type" value="Genomic_DNA"/>
</dbReference>
<keyword evidence="2" id="KW-1015">Disulfide bond</keyword>
<evidence type="ECO:0000256" key="2">
    <source>
        <dbReference type="ARBA" id="ARBA00023157"/>
    </source>
</evidence>
<comment type="similarity">
    <text evidence="1">Belongs to the plant LTP family.</text>
</comment>
<feature type="domain" description="Bifunctional inhibitor/plant lipid transfer protein/seed storage helical" evidence="4">
    <location>
        <begin position="39"/>
        <end position="111"/>
    </location>
</feature>
<evidence type="ECO:0000256" key="1">
    <source>
        <dbReference type="ARBA" id="ARBA00009748"/>
    </source>
</evidence>
<keyword evidence="3" id="KW-0732">Signal</keyword>
<dbReference type="SUPFAM" id="SSF47699">
    <property type="entry name" value="Bifunctional inhibitor/lipid-transfer protein/seed storage 2S albumin"/>
    <property type="match status" value="1"/>
</dbReference>
<dbReference type="InterPro" id="IPR000528">
    <property type="entry name" value="Plant_nsLTP"/>
</dbReference>
<protein>
    <recommendedName>
        <fullName evidence="4">Bifunctional inhibitor/plant lipid transfer protein/seed storage helical domain-containing protein</fullName>
    </recommendedName>
</protein>